<evidence type="ECO:0000313" key="2">
    <source>
        <dbReference type="Proteomes" id="UP000235826"/>
    </source>
</evidence>
<evidence type="ECO:0008006" key="3">
    <source>
        <dbReference type="Google" id="ProtNLM"/>
    </source>
</evidence>
<dbReference type="EMBL" id="CP025791">
    <property type="protein sequence ID" value="AUP79597.1"/>
    <property type="molecule type" value="Genomic_DNA"/>
</dbReference>
<sequence>MKKSDVPQDKSSLEAGKHKELCYAVDDKGEYTTAKSSGWQPKTIALDNAIQEINERIAKAKARVLNKETSPIEYYMELHKMDIGILASYVGLFKWQVKRHFKLKKFNKLSEKTLAKYADVFEVSINQLKDIDYGN</sequence>
<evidence type="ECO:0000313" key="1">
    <source>
        <dbReference type="EMBL" id="AUP79597.1"/>
    </source>
</evidence>
<organism evidence="1 2">
    <name type="scientific">Flavivirga eckloniae</name>
    <dbReference type="NCBI Taxonomy" id="1803846"/>
    <lineage>
        <taxon>Bacteria</taxon>
        <taxon>Pseudomonadati</taxon>
        <taxon>Bacteroidota</taxon>
        <taxon>Flavobacteriia</taxon>
        <taxon>Flavobacteriales</taxon>
        <taxon>Flavobacteriaceae</taxon>
        <taxon>Flavivirga</taxon>
    </lineage>
</organism>
<name>A0A2K9PSS8_9FLAO</name>
<gene>
    <name evidence="1" type="ORF">C1H87_13115</name>
</gene>
<dbReference type="AlphaFoldDB" id="A0A2K9PSS8"/>
<dbReference type="Proteomes" id="UP000235826">
    <property type="component" value="Chromosome"/>
</dbReference>
<proteinExistence type="predicted"/>
<keyword evidence="2" id="KW-1185">Reference proteome</keyword>
<reference evidence="1 2" key="1">
    <citation type="submission" date="2018-01" db="EMBL/GenBank/DDBJ databases">
        <title>Complete genome sequence of Flavivirga eckloniae ECD14 isolated from seaweed Ecklonia cava.</title>
        <authorList>
            <person name="Lee J.H."/>
            <person name="Baik K.S."/>
            <person name="Seong C.N."/>
        </authorList>
    </citation>
    <scope>NUCLEOTIDE SEQUENCE [LARGE SCALE GENOMIC DNA]</scope>
    <source>
        <strain evidence="1 2">ECD14</strain>
    </source>
</reference>
<dbReference type="OrthoDB" id="9180239at2"/>
<protein>
    <recommendedName>
        <fullName evidence="3">HTH cro/C1-type domain-containing protein</fullName>
    </recommendedName>
</protein>
<dbReference type="KEGG" id="fek:C1H87_13115"/>
<dbReference type="RefSeq" id="WP_102756251.1">
    <property type="nucleotide sequence ID" value="NZ_CP025791.1"/>
</dbReference>
<accession>A0A2K9PSS8</accession>